<evidence type="ECO:0000313" key="2">
    <source>
        <dbReference type="Proteomes" id="UP001219349"/>
    </source>
</evidence>
<gene>
    <name evidence="1" type="ORF">JHX87_00100</name>
</gene>
<evidence type="ECO:0000313" key="1">
    <source>
        <dbReference type="EMBL" id="WCR07305.1"/>
    </source>
</evidence>
<keyword evidence="2" id="KW-1185">Reference proteome</keyword>
<protein>
    <submittedName>
        <fullName evidence="1">Uncharacterized protein</fullName>
    </submittedName>
</protein>
<sequence length="111" mass="12150">MTQDFDGRFSRLRVPSDNVPGQPCAQYFEIREAGAAMPSKPEESAIIEQLDEVGDPKAAKARALFSLISGQEDAVFQWLETSAEHADLFYRDPLAALKKALPQQAEALGAL</sequence>
<organism evidence="1 2">
    <name type="scientific">Paracoccus fistulariae</name>
    <dbReference type="NCBI Taxonomy" id="658446"/>
    <lineage>
        <taxon>Bacteria</taxon>
        <taxon>Pseudomonadati</taxon>
        <taxon>Pseudomonadota</taxon>
        <taxon>Alphaproteobacteria</taxon>
        <taxon>Rhodobacterales</taxon>
        <taxon>Paracoccaceae</taxon>
        <taxon>Paracoccus</taxon>
    </lineage>
</organism>
<dbReference type="RefSeq" id="WP_271886906.1">
    <property type="nucleotide sequence ID" value="NZ_CP067136.1"/>
</dbReference>
<dbReference type="Proteomes" id="UP001219349">
    <property type="component" value="Chromosome"/>
</dbReference>
<reference evidence="1 2" key="1">
    <citation type="submission" date="2021-01" db="EMBL/GenBank/DDBJ databases">
        <title>Biogeographic distribution of Paracoccus.</title>
        <authorList>
            <person name="Hollensteiner J."/>
            <person name="Leineberger J."/>
            <person name="Brinkhoff T."/>
            <person name="Daniel R."/>
        </authorList>
    </citation>
    <scope>NUCLEOTIDE SEQUENCE [LARGE SCALE GENOMIC DNA]</scope>
    <source>
        <strain evidence="1 2">KCTC 22803</strain>
    </source>
</reference>
<accession>A0ABY7SJX3</accession>
<proteinExistence type="predicted"/>
<name>A0ABY7SJX3_9RHOB</name>
<dbReference type="EMBL" id="CP067136">
    <property type="protein sequence ID" value="WCR07305.1"/>
    <property type="molecule type" value="Genomic_DNA"/>
</dbReference>